<comment type="caution">
    <text evidence="3">The sequence shown here is derived from an EMBL/GenBank/DDBJ whole genome shotgun (WGS) entry which is preliminary data.</text>
</comment>
<evidence type="ECO:0000313" key="4">
    <source>
        <dbReference type="Proteomes" id="UP000244081"/>
    </source>
</evidence>
<keyword evidence="4" id="KW-1185">Reference proteome</keyword>
<dbReference type="RefSeq" id="WP_107991628.1">
    <property type="nucleotide sequence ID" value="NZ_QAYG01000011.1"/>
</dbReference>
<protein>
    <submittedName>
        <fullName evidence="3">LysM domain-containing protein</fullName>
    </submittedName>
</protein>
<feature type="region of interest" description="Disordered" evidence="1">
    <location>
        <begin position="1189"/>
        <end position="1212"/>
    </location>
</feature>
<reference evidence="3 4" key="1">
    <citation type="submission" date="2018-04" db="EMBL/GenBank/DDBJ databases">
        <title>Genomic Encyclopedia of Archaeal and Bacterial Type Strains, Phase II (KMG-II): from individual species to whole genera.</title>
        <authorList>
            <person name="Goeker M."/>
        </authorList>
    </citation>
    <scope>NUCLEOTIDE SEQUENCE [LARGE SCALE GENOMIC DNA]</scope>
    <source>
        <strain evidence="3 4">DSM 23382</strain>
    </source>
</reference>
<sequence length="3916" mass="409026">MNLTSVVAALNAAISNTGTIDLYTASGDAALADLRPLLARFGITSSFTVSSARLLPGSTSATLNGTATWGLPDAPAANLGPVAVRLDCVGTDDVAFILAFTMTRAGWTFGATFAGLPQTMMVQNQSVQPGPSFLTDIRLDNATFTGTTTQAAGLTITGALPLTSFWEPWASLVTPWPLQLSGSAVLPSSYDGVPDLNLLATSPTASIPLSNPLLELGGLRLGDVGFALTSAPADPDDPDEIPAFSQLTLTGRLQVGGLVTRISCPLLSTGNLWHFLVEFEDGSIVEGMNQLAKLFGLPELPTPPDFLPIPEFRFDSIEFYVDPGRHLTDFKVTYIAVSIISVKPWTAPMPFIALEDVGISWVWGSTPVQGTQTGWLAASVFGTVAFQTTDPVHIDGAVNIPGWSAMASLREGDVIPIGQAFRNYFGDPGPPTESDMNIVGLSVEADPQEQSYYASADIIFGDPPTLSLERQIDGSFMLTGDEDPPEQGWTIDLVVTTITLRELNFEIALVSGELSGGIAATFLFEDGGTPGAPQPPAFMLSAEYPGPAATNPEGWTFSGTLLPGASIDLTAMVSRFLGQSDVPDWVPTLTIDRLYFSFNTGTPTAYAFGGTISGRWQPEIFGTTLKISAATALDMAKAGNSDTASGKLAGLFAINKLELSAGLTLGVPEPTYQFRVSFDGVWFQASTSWRGEDPNRHQVISLQLGGVTIGDILEYLVNLAAPTLGYSLDPPWDILNRIELSRFTLTLDPQESTVELVYAANADLVFMRLDTIGVRYTRGENSGVSLILTGSLLGQRYDGDDLEWDVIDGSPPELPGAGEVFIRLRYLGLGQRVQLTRLPDTVAETLALLEGELQEPEAGQNPLTGQGVEWSPQSQWLIGLDVTLLDTVDLGFIFNDPWLYGLSIALGGEEAGSLAGLRFEILYKKISDTVGMFRIELSLPEAFRHLEFGEVSVTLGVVVVEIYTNGNFKIDLGFPYDRNFDRSFSVEVFPFLGRGGIYFGLLNGTTSRSVPKVTNGDFSPVIELGIGLAVGVGKDVSLGPLSGGIYVQVEVIFQGTLAWFHPQAAGSSTDVYYWAQGVAAIHGKLYGKIDFKVIKVSVTLEAYAAATATFEAYRPTIFALEVEVRAEAEVKILFVKISFSFEVDLDVSFTVGSERPTPWILSPDQSGGTLSAPSPTMLMLGAEPASRHAQRLSSRGRMMRRARPPRRRPDRRRAALAAHHRNRLLARAVAQGASFDADVDTLDWQPTKAVFSDAPRTASLFLLPSFTVGDVPLSWSDTPPETGSSDYRFSVQLFAPTGVSPDALNAAQGKRRSAAMAVHARDEDDFDALAADILIQGLLLYALYAIPQGPESPSDTVTAGQLSWLGQMLEDPAAASPGFTADMLSQFFDTNIHLAISGVPESGQNGDDPDEQVSMAMAVPPFLSWTSPQTGPVDFATDNKIGPLYLWGVQAAAALFSPTGTIPPGPPEDPLSDYVSFAEHLFSDWNLLVARSAVREAAAQLDGRKLQAASATDTLTSLAQGLPTATITYPVRPGDTVETVADALGATVEELTFLNPGLADTLRDTAPGGTVDVVLGISPEVLALDNPDATLKKKSLALGDLTVPVTATDTLNGLAARYNTTAVAIMSVTGQDIDAKLLAPGAAFDAPATDWTAAPAGCTALRAAATFYIRYAGVPVGDDPAAAACAWYAQAVADLNASVLDGTIIDPRSQELPPGIALQIPTAYLDATAATTGTTTVPGDTLARIGAALNLEQNEATTAGNNGWPAFRDGVGTITGGFSIPAYTGVAVATGETLATLARRTVVNWVSDGANPPAWSADWAGLAGWIGADTILAPLALITVPDVTTDDTTTYTFASLAAAFAVPISDAGGRLADVAGLVEGEALTVKHLPADTVESLVGLVSAHSTANIASEASRMFASGQQIPVPEEGEDGHVHASDSAVAPLLDESRQQWDLAVDPDQPDADALSLEITSQADWITLFDSTVVGSGEDETSLRARVPDAFSPALNRALSSGRMLPAGAVLHAAETDSLSYSATNSEVIAAVPATSLAWEPYRGPAAIAVKGESPVTYGLAEHIALQTAIALPVPGFDPAANTLSIHPFPAALAARATEGSTKAYMVYAGLTDSTDAAPFPNSTFVASITFTVRHVAETPGVYQLDGADVEQVGLLLDLVTYLADPDTPAGTLAHIAMAPSVTAGDPDGLALVDGNAWLIKSNLSTISVPSGGNAFVARDEDETLPLVRADLTSPEDFALLLWEGTTVGGAGYTFGIDGGISDGAFDASDQASLQLVVIAGEQQAAAPSGRTLLSFNTGVIAVDQGIADGATLFAEAFDSADPADFVAQALLPAGSFGFDMTLTRPIVPTGTVDHEKAFRQQYSLVTAISTASDDCPYVIPASGLPAAPQASDGVELEAWKRARAKRRRALEESDPSPYWAYQTVLPVYRFGPASVAPEVAGLPLPADDPYRGLGGASSAPQVDFQIGFGDVQGNRTASADDKPLPVPVGYTDPLQGPTSWPAVNASWGIAKPESDVTLSITFAAKAQALMPSVSQRGDAMVQAAVRQQAQYATIYYQYVQPNMTVTAETTLAAGSSLTLSGADQLKALAAGGYLVASGAAGYGVVLPATDTLTNIVASYGIGWEALASVNADVPLAAIFGENVALTVPAYRVMTAGASAQSIAASPQTGWPTPTATEILSASENQDDLPLKLGAVLAYTARALTLPDTAPVLATVAAAEATSAGWLAADSAGDAILVNDFTFTVDGVSVTVGQTTLPGGGTVATFADAVTAFADLGIHLNAYDLGESYAGETGMLIASATAHSAHYVVTGEATLADNPSGAATADLISNNLTTPDLFEAGALIYLGDFGACSPATVTPAAGDLLGEFAARYGCPPAALLSANAGLTVISANRLAIPGAVTLPAADTLFVPYTLRSTDTLSRIAAGFALSDEPDKATDLAERNRNMPGTVTQGLTFNVDVDGTEVPVDTDGLTTFQAVLDDVQQTAPTATMAEVAAAFDTAGRLAAGGLLVCPPVALAGDTKPSAIAGLYGVTGAAFGLANAGVPGLLVEGVELSAPDPAIASVTIAAHDTLNSAVGRFNALYLEAGLPATATVASVIDDNAEKALFVEGATAVLPPADITLSSTFTPAYPGAAFALTVEMTVARPHELVHDDFTGTSVESVTASIAAPSSGASLNFNDFEEALTDALEDIRLATARMPDHAADLWAVDFGSAGITSVDIARTVTFGSDKLARMIALAPLYGALVSRAGVSIEPLENGSLDPAQAVDMDYQGIDVEIWAGRFLADFDRMLSPANAAAINDIAELQAQFQRMMGAKRTLQGAIPADLEGVFLVNPSSGPTLPRAVTDQNLSAGLVEAKEIFGQALGVSLASGWETAAIVQYDATVNSAWTRSTNPDGTAALYGEGRSTDDQQSADDTRSWRLASAKVDLAETAPFLTLPLSVSDPGAQSHVALDLVYTVSNLEIHRKPVDVATGYTASDWLAMTPVLSGDEIPAALDVALGPSDVPIPLKAFPALPIIVSQSGNGDPAVPVTLDTAALWTFDFAYSHEHAAQDHVVLTAEFNLSPPPQGRMLAGENEDLFTALAQYVAVSDDLNGLLTGLTDPRSTVEPATLVAAVTTFADLADDVASLWSVRLPNSGGVAESGGDDWVAAESYPVSAALQTAQGALESYTLTRLETETGADLGWPDVLVKALDGSWVTLVGQTPAGSSRVYLPPDGETILLPSTRTFSIGWPGLNVGERQNARIELEVIRNADLLGPDGPATAEAFVYRTALVTATDIVTPGITRTDPLPIAGDSVEAALQSAFDTLFPETTRPDDLKLTFGLFYGYTLVAGDDPLVSELAVGLLPDTTLDSGTAETISDALTSWQDKVKPATDGGRWIISLMLYSSYDPGKRVLLSLERLSYEIG</sequence>
<evidence type="ECO:0000256" key="1">
    <source>
        <dbReference type="SAM" id="MobiDB-lite"/>
    </source>
</evidence>
<accession>A0A2T5UYL4</accession>
<dbReference type="PROSITE" id="PS51782">
    <property type="entry name" value="LYSM"/>
    <property type="match status" value="1"/>
</dbReference>
<gene>
    <name evidence="3" type="ORF">C8N35_11150</name>
</gene>
<proteinExistence type="predicted"/>
<dbReference type="EMBL" id="QAYG01000011">
    <property type="protein sequence ID" value="PTW56587.1"/>
    <property type="molecule type" value="Genomic_DNA"/>
</dbReference>
<dbReference type="CDD" id="cd00118">
    <property type="entry name" value="LysM"/>
    <property type="match status" value="1"/>
</dbReference>
<name>A0A2T5UYL4_9HYPH</name>
<feature type="domain" description="LysM" evidence="2">
    <location>
        <begin position="1527"/>
        <end position="1573"/>
    </location>
</feature>
<dbReference type="Proteomes" id="UP000244081">
    <property type="component" value="Unassembled WGS sequence"/>
</dbReference>
<dbReference type="OrthoDB" id="580741at2"/>
<organism evidence="3 4">
    <name type="scientific">Breoghania corrubedonensis</name>
    <dbReference type="NCBI Taxonomy" id="665038"/>
    <lineage>
        <taxon>Bacteria</taxon>
        <taxon>Pseudomonadati</taxon>
        <taxon>Pseudomonadota</taxon>
        <taxon>Alphaproteobacteria</taxon>
        <taxon>Hyphomicrobiales</taxon>
        <taxon>Stappiaceae</taxon>
        <taxon>Breoghania</taxon>
    </lineage>
</organism>
<evidence type="ECO:0000259" key="2">
    <source>
        <dbReference type="PROSITE" id="PS51782"/>
    </source>
</evidence>
<feature type="compositionally biased region" description="Basic residues" evidence="1">
    <location>
        <begin position="1197"/>
        <end position="1211"/>
    </location>
</feature>
<dbReference type="Pfam" id="PF01476">
    <property type="entry name" value="LysM"/>
    <property type="match status" value="1"/>
</dbReference>
<dbReference type="InterPro" id="IPR018392">
    <property type="entry name" value="LysM"/>
</dbReference>
<evidence type="ECO:0000313" key="3">
    <source>
        <dbReference type="EMBL" id="PTW56587.1"/>
    </source>
</evidence>